<organism evidence="4 5">
    <name type="scientific">Mycoplasmoides fastidiosum</name>
    <dbReference type="NCBI Taxonomy" id="92758"/>
    <lineage>
        <taxon>Bacteria</taxon>
        <taxon>Bacillati</taxon>
        <taxon>Mycoplasmatota</taxon>
        <taxon>Mycoplasmoidales</taxon>
        <taxon>Mycoplasmoidaceae</taxon>
        <taxon>Mycoplasmoides</taxon>
    </lineage>
</organism>
<feature type="region of interest" description="Disordered" evidence="2">
    <location>
        <begin position="43"/>
        <end position="85"/>
    </location>
</feature>
<feature type="coiled-coil region" evidence="1">
    <location>
        <begin position="293"/>
        <end position="327"/>
    </location>
</feature>
<dbReference type="PROSITE" id="PS51257">
    <property type="entry name" value="PROKAR_LIPOPROTEIN"/>
    <property type="match status" value="1"/>
</dbReference>
<evidence type="ECO:0000313" key="5">
    <source>
        <dbReference type="Proteomes" id="UP001240643"/>
    </source>
</evidence>
<dbReference type="EMBL" id="JAUSWO010000001">
    <property type="protein sequence ID" value="MDQ0513965.1"/>
    <property type="molecule type" value="Genomic_DNA"/>
</dbReference>
<evidence type="ECO:0008006" key="6">
    <source>
        <dbReference type="Google" id="ProtNLM"/>
    </source>
</evidence>
<gene>
    <name evidence="4" type="ORF">J2Z62_000403</name>
</gene>
<reference evidence="4" key="1">
    <citation type="submission" date="2023-07" db="EMBL/GenBank/DDBJ databases">
        <title>Genomic Encyclopedia of Type Strains, Phase IV (KMG-IV): sequencing the most valuable type-strain genomes for metagenomic binning, comparative biology and taxonomic classification.</title>
        <authorList>
            <person name="Goeker M."/>
        </authorList>
    </citation>
    <scope>NUCLEOTIDE SEQUENCE [LARGE SCALE GENOMIC DNA]</scope>
    <source>
        <strain evidence="4">DSM 21204</strain>
    </source>
</reference>
<proteinExistence type="predicted"/>
<sequence>MKKIRWFKKSKLWVVQLGLVNIGSLVLSACSEQLANTESINNNQLSSKETKDGRPLIKNPETTLTKPPVQSEDSKPKPDVDANSEIGKNQEQALYFFEKPFKDLSDNNKTQNQPNKNNIPLITTNAEQLDRIKQILAQSEVQTTLTNNKKKTIDEINSQFNLLNTKSVSLSSQTITNAQSSLGKSNDTANNSATASVHALTKFLQSSLVKIQSSDTSQEDQKFFNDSFNALTTQANQLSSELTKLSSSADQEKLLSLKADFSKVLKTYIDSNNNQVQNLRSLVEIKDQYLIHLRNLTEKYVKIANLLEDLSLKAIKLEDRANHLKSDIFQSKENQEALDHLLDQLQSQLLGRSSDNIDQNFNYSFENLVHQNQTWNQLDYEIKALTLNQGLLSNNQDALIFLALNSDKLLDQLNFAPNLNHSAQVAGVAPLLTQLNKNNTRNVARDIKNQTNKFQNLLTSSKWTSLTSNGWTSLIGDLQKIKQLETRDSNFLGSTISNLESMIQINKQFHDKFTNFYQEWNKFRAILTTLQSLKDHYQVFQIRNTKNLLQYFIDGSDLKEDWSKDFAEMEKILKDEQGEGEASSIKNFADMEKILKNIQTKISSTEKNTLTASLKQLIDSLSSSNEFRIFDQFLASFLKSENPSVNTDVGSDSNGSMQSASALFEKLKLETNNLITSSEKIIEALLKLFANQNSSSTKLSPSSSVNELAKLFNSDKKQPESTPK</sequence>
<evidence type="ECO:0000313" key="4">
    <source>
        <dbReference type="EMBL" id="MDQ0513965.1"/>
    </source>
</evidence>
<dbReference type="Proteomes" id="UP001240643">
    <property type="component" value="Unassembled WGS sequence"/>
</dbReference>
<keyword evidence="5" id="KW-1185">Reference proteome</keyword>
<keyword evidence="3" id="KW-0732">Signal</keyword>
<accession>A0ABU0LZ27</accession>
<protein>
    <recommendedName>
        <fullName evidence="6">Lipoprotein</fullName>
    </recommendedName>
</protein>
<feature type="signal peptide" evidence="3">
    <location>
        <begin position="1"/>
        <end position="29"/>
    </location>
</feature>
<keyword evidence="1" id="KW-0175">Coiled coil</keyword>
<evidence type="ECO:0000256" key="3">
    <source>
        <dbReference type="SAM" id="SignalP"/>
    </source>
</evidence>
<evidence type="ECO:0000256" key="1">
    <source>
        <dbReference type="SAM" id="Coils"/>
    </source>
</evidence>
<dbReference type="RefSeq" id="WP_256547341.1">
    <property type="nucleotide sequence ID" value="NZ_CP101809.1"/>
</dbReference>
<comment type="caution">
    <text evidence="4">The sequence shown here is derived from an EMBL/GenBank/DDBJ whole genome shotgun (WGS) entry which is preliminary data.</text>
</comment>
<name>A0ABU0LZ27_9BACT</name>
<evidence type="ECO:0000256" key="2">
    <source>
        <dbReference type="SAM" id="MobiDB-lite"/>
    </source>
</evidence>
<feature type="chain" id="PRO_5047178727" description="Lipoprotein" evidence="3">
    <location>
        <begin position="30"/>
        <end position="724"/>
    </location>
</feature>